<accession>A0ABT5VMC2</accession>
<name>A0ABT5VMC2_9BACT</name>
<dbReference type="EMBL" id="JAKJSC010000001">
    <property type="protein sequence ID" value="MDE5416588.1"/>
    <property type="molecule type" value="Genomic_DNA"/>
</dbReference>
<comment type="caution">
    <text evidence="2">The sequence shown here is derived from an EMBL/GenBank/DDBJ whole genome shotgun (WGS) entry which is preliminary data.</text>
</comment>
<evidence type="ECO:0000313" key="2">
    <source>
        <dbReference type="EMBL" id="MDE5416588.1"/>
    </source>
</evidence>
<evidence type="ECO:0000313" key="3">
    <source>
        <dbReference type="Proteomes" id="UP001528920"/>
    </source>
</evidence>
<keyword evidence="3" id="KW-1185">Reference proteome</keyword>
<dbReference type="RefSeq" id="WP_275107930.1">
    <property type="nucleotide sequence ID" value="NZ_JAKJSC010000001.1"/>
</dbReference>
<dbReference type="InterPro" id="IPR012334">
    <property type="entry name" value="Pectin_lyas_fold"/>
</dbReference>
<proteinExistence type="predicted"/>
<sequence>MLVKLNNCFLFTLLFIGIACSSNDHEHTNTKQDLIELLGDGPKAGNPDGDSPIPKEAGLEDVSEPDQIIGDGTPESCTAQAFIDAVAKGGKIVFNCGTEPITIKLDKVAKIFNDANENVVIDGGGLVTLSGEGKTRILYMNTCDSDQNWTTSHCQNQDHPKLTLQNLTFINGNSKSEKEYDGGGAVWVRGGRLKMINCRFFNNVCADLGPDVGGGAVRVFSQFENKPVYVVNCTFGGAEGYGNVGSNGGAISSIGVSWTIINSLFSYNKAIGNGGNPSQSGTPGGGSGGAIYNDGNEMTLSIFGSLIEHNEVVQHGASIFFVTNNHTGNIIIDNSVIQNNTGGSWYPVYPSISMHSDTDIKVSNSFID</sequence>
<protein>
    <recommendedName>
        <fullName evidence="4">Right handed beta helix domain-containing protein</fullName>
    </recommendedName>
</protein>
<evidence type="ECO:0008006" key="4">
    <source>
        <dbReference type="Google" id="ProtNLM"/>
    </source>
</evidence>
<reference evidence="2 3" key="1">
    <citation type="submission" date="2022-01" db="EMBL/GenBank/DDBJ databases">
        <title>Labilibaculum sp. nov, a marine bacterium isolated from Antarctica.</title>
        <authorList>
            <person name="Dai W."/>
        </authorList>
    </citation>
    <scope>NUCLEOTIDE SEQUENCE [LARGE SCALE GENOMIC DNA]</scope>
    <source>
        <strain evidence="2 3">DW002</strain>
    </source>
</reference>
<organism evidence="2 3">
    <name type="scientific">Paralabilibaculum antarcticum</name>
    <dbReference type="NCBI Taxonomy" id="2912572"/>
    <lineage>
        <taxon>Bacteria</taxon>
        <taxon>Pseudomonadati</taxon>
        <taxon>Bacteroidota</taxon>
        <taxon>Bacteroidia</taxon>
        <taxon>Marinilabiliales</taxon>
        <taxon>Marinifilaceae</taxon>
        <taxon>Paralabilibaculum</taxon>
    </lineage>
</organism>
<dbReference type="PROSITE" id="PS51257">
    <property type="entry name" value="PROKAR_LIPOPROTEIN"/>
    <property type="match status" value="1"/>
</dbReference>
<dbReference type="SUPFAM" id="SSF51126">
    <property type="entry name" value="Pectin lyase-like"/>
    <property type="match status" value="1"/>
</dbReference>
<dbReference type="Proteomes" id="UP001528920">
    <property type="component" value="Unassembled WGS sequence"/>
</dbReference>
<feature type="region of interest" description="Disordered" evidence="1">
    <location>
        <begin position="37"/>
        <end position="58"/>
    </location>
</feature>
<gene>
    <name evidence="2" type="ORF">L3049_01110</name>
</gene>
<evidence type="ECO:0000256" key="1">
    <source>
        <dbReference type="SAM" id="MobiDB-lite"/>
    </source>
</evidence>
<dbReference type="InterPro" id="IPR011050">
    <property type="entry name" value="Pectin_lyase_fold/virulence"/>
</dbReference>
<dbReference type="Gene3D" id="2.160.20.10">
    <property type="entry name" value="Single-stranded right-handed beta-helix, Pectin lyase-like"/>
    <property type="match status" value="1"/>
</dbReference>